<evidence type="ECO:0000256" key="11">
    <source>
        <dbReference type="SAM" id="Phobius"/>
    </source>
</evidence>
<feature type="domain" description="Protein kinase" evidence="12">
    <location>
        <begin position="21"/>
        <end position="280"/>
    </location>
</feature>
<keyword evidence="5 13" id="KW-0418">Kinase</keyword>
<dbReference type="PANTHER" id="PTHR43289:SF6">
    <property type="entry name" value="SERINE_THREONINE-PROTEIN KINASE NEKL-3"/>
    <property type="match status" value="1"/>
</dbReference>
<comment type="catalytic activity">
    <reaction evidence="7">
        <text>L-threonyl-[protein] + ATP = O-phospho-L-threonyl-[protein] + ADP + H(+)</text>
        <dbReference type="Rhea" id="RHEA:46608"/>
        <dbReference type="Rhea" id="RHEA-COMP:11060"/>
        <dbReference type="Rhea" id="RHEA-COMP:11605"/>
        <dbReference type="ChEBI" id="CHEBI:15378"/>
        <dbReference type="ChEBI" id="CHEBI:30013"/>
        <dbReference type="ChEBI" id="CHEBI:30616"/>
        <dbReference type="ChEBI" id="CHEBI:61977"/>
        <dbReference type="ChEBI" id="CHEBI:456216"/>
        <dbReference type="EC" id="2.7.11.1"/>
    </reaction>
</comment>
<sequence>MASSAAPPPRAPVGELLAGRYRLERRIGQGGMAEVWVATDTDLDRRVAVKWLKTNLASDPIVAERFRREAIAVARLNHPNIVGVHDVVAHEGRQAVVMQLVDGKSLRQLLDSQKRLGPELTIHIGAAIAGALDEAHRNGFVHRDVKPGNILVTSDGRVLLTDFGIAKGLQPGDEDLTSDNVMMGTAKYLSPEQVRGRRLDGRADLYSLALVLYECLAGRVPFLGETDADTALARLQRDPTDLGHLRPTLPIGLVNLIHKTLARNPAHRPQTGSDLRAALLAVDTSPPPIDGTPAEPPPRIANPPTRALGAGPGVPGDPHISGAVPVTRTDDRTPATAPAPETEQRDPTPAGPVPVGTPARQDAQRWTPSLVVVGGLVVIALVVAGALFVGLNQGDSADDLTIETIVPADEPDAVADEQIDDATDEAGDVAAGPVSIVDVLAWDPDGTNGTENNGQASLALADGSTSTAWPTECYSDKYLGGKRGVGLILSLSAPSAGRLSVDALNGPYQLEVYASTDEAAPADLDGWTRIGDNNFGDDPATVTTDVDVAATHLLLWLTELGPDDACSNANPYRGRLGEVSYQP</sequence>
<evidence type="ECO:0000259" key="12">
    <source>
        <dbReference type="PROSITE" id="PS50011"/>
    </source>
</evidence>
<feature type="transmembrane region" description="Helical" evidence="11">
    <location>
        <begin position="370"/>
        <end position="391"/>
    </location>
</feature>
<evidence type="ECO:0000256" key="10">
    <source>
        <dbReference type="SAM" id="MobiDB-lite"/>
    </source>
</evidence>
<proteinExistence type="predicted"/>
<evidence type="ECO:0000256" key="4">
    <source>
        <dbReference type="ARBA" id="ARBA00022741"/>
    </source>
</evidence>
<dbReference type="InterPro" id="IPR008271">
    <property type="entry name" value="Ser/Thr_kinase_AS"/>
</dbReference>
<dbReference type="InterPro" id="IPR017441">
    <property type="entry name" value="Protein_kinase_ATP_BS"/>
</dbReference>
<feature type="binding site" evidence="9">
    <location>
        <position position="50"/>
    </location>
    <ligand>
        <name>ATP</name>
        <dbReference type="ChEBI" id="CHEBI:30616"/>
    </ligand>
</feature>
<dbReference type="PANTHER" id="PTHR43289">
    <property type="entry name" value="MITOGEN-ACTIVATED PROTEIN KINASE KINASE KINASE 20-RELATED"/>
    <property type="match status" value="1"/>
</dbReference>
<dbReference type="EMBL" id="SOAU01000001">
    <property type="protein sequence ID" value="TDT18624.1"/>
    <property type="molecule type" value="Genomic_DNA"/>
</dbReference>
<feature type="region of interest" description="Disordered" evidence="10">
    <location>
        <begin position="283"/>
        <end position="361"/>
    </location>
</feature>
<keyword evidence="11" id="KW-0472">Membrane</keyword>
<dbReference type="InterPro" id="IPR000719">
    <property type="entry name" value="Prot_kinase_dom"/>
</dbReference>
<keyword evidence="4 9" id="KW-0547">Nucleotide-binding</keyword>
<dbReference type="AlphaFoldDB" id="A0A4R7I5R0"/>
<dbReference type="SMART" id="SM00220">
    <property type="entry name" value="S_TKc"/>
    <property type="match status" value="1"/>
</dbReference>
<dbReference type="GO" id="GO:0045717">
    <property type="term" value="P:negative regulation of fatty acid biosynthetic process"/>
    <property type="evidence" value="ECO:0007669"/>
    <property type="project" value="UniProtKB-ARBA"/>
</dbReference>
<evidence type="ECO:0000256" key="2">
    <source>
        <dbReference type="ARBA" id="ARBA00022527"/>
    </source>
</evidence>
<evidence type="ECO:0000313" key="14">
    <source>
        <dbReference type="Proteomes" id="UP000294558"/>
    </source>
</evidence>
<keyword evidence="11" id="KW-0812">Transmembrane</keyword>
<dbReference type="GO" id="GO:0004674">
    <property type="term" value="F:protein serine/threonine kinase activity"/>
    <property type="evidence" value="ECO:0007669"/>
    <property type="project" value="UniProtKB-KW"/>
</dbReference>
<keyword evidence="3" id="KW-0808">Transferase</keyword>
<evidence type="ECO:0000256" key="7">
    <source>
        <dbReference type="ARBA" id="ARBA00047899"/>
    </source>
</evidence>
<dbReference type="PROSITE" id="PS00107">
    <property type="entry name" value="PROTEIN_KINASE_ATP"/>
    <property type="match status" value="1"/>
</dbReference>
<comment type="caution">
    <text evidence="13">The sequence shown here is derived from an EMBL/GenBank/DDBJ whole genome shotgun (WGS) entry which is preliminary data.</text>
</comment>
<dbReference type="SUPFAM" id="SSF56112">
    <property type="entry name" value="Protein kinase-like (PK-like)"/>
    <property type="match status" value="1"/>
</dbReference>
<dbReference type="GO" id="GO:0005524">
    <property type="term" value="F:ATP binding"/>
    <property type="evidence" value="ECO:0007669"/>
    <property type="project" value="UniProtKB-UniRule"/>
</dbReference>
<protein>
    <recommendedName>
        <fullName evidence="1">non-specific serine/threonine protein kinase</fullName>
        <ecNumber evidence="1">2.7.11.1</ecNumber>
    </recommendedName>
</protein>
<dbReference type="EC" id="2.7.11.1" evidence="1"/>
<dbReference type="Pfam" id="PF00069">
    <property type="entry name" value="Pkinase"/>
    <property type="match status" value="1"/>
</dbReference>
<gene>
    <name evidence="13" type="ORF">BDK89_4252</name>
</gene>
<name>A0A4R7I5R0_9ACTN</name>
<keyword evidence="11" id="KW-1133">Transmembrane helix</keyword>
<evidence type="ECO:0000256" key="5">
    <source>
        <dbReference type="ARBA" id="ARBA00022777"/>
    </source>
</evidence>
<accession>A0A4R7I5R0</accession>
<comment type="catalytic activity">
    <reaction evidence="8">
        <text>L-seryl-[protein] + ATP = O-phospho-L-seryl-[protein] + ADP + H(+)</text>
        <dbReference type="Rhea" id="RHEA:17989"/>
        <dbReference type="Rhea" id="RHEA-COMP:9863"/>
        <dbReference type="Rhea" id="RHEA-COMP:11604"/>
        <dbReference type="ChEBI" id="CHEBI:15378"/>
        <dbReference type="ChEBI" id="CHEBI:29999"/>
        <dbReference type="ChEBI" id="CHEBI:30616"/>
        <dbReference type="ChEBI" id="CHEBI:83421"/>
        <dbReference type="ChEBI" id="CHEBI:456216"/>
        <dbReference type="EC" id="2.7.11.1"/>
    </reaction>
</comment>
<keyword evidence="14" id="KW-1185">Reference proteome</keyword>
<evidence type="ECO:0000256" key="9">
    <source>
        <dbReference type="PROSITE-ProRule" id="PRU10141"/>
    </source>
</evidence>
<dbReference type="FunFam" id="1.10.510.10:FF:000021">
    <property type="entry name" value="Serine/threonine protein kinase"/>
    <property type="match status" value="1"/>
</dbReference>
<evidence type="ECO:0000256" key="8">
    <source>
        <dbReference type="ARBA" id="ARBA00048679"/>
    </source>
</evidence>
<dbReference type="InterPro" id="IPR011009">
    <property type="entry name" value="Kinase-like_dom_sf"/>
</dbReference>
<evidence type="ECO:0000313" key="13">
    <source>
        <dbReference type="EMBL" id="TDT18624.1"/>
    </source>
</evidence>
<dbReference type="CDD" id="cd14014">
    <property type="entry name" value="STKc_PknB_like"/>
    <property type="match status" value="1"/>
</dbReference>
<dbReference type="RefSeq" id="WP_133870828.1">
    <property type="nucleotide sequence ID" value="NZ_SOAU01000001.1"/>
</dbReference>
<dbReference type="OrthoDB" id="9762169at2"/>
<dbReference type="PROSITE" id="PS00108">
    <property type="entry name" value="PROTEIN_KINASE_ST"/>
    <property type="match status" value="1"/>
</dbReference>
<evidence type="ECO:0000256" key="3">
    <source>
        <dbReference type="ARBA" id="ARBA00022679"/>
    </source>
</evidence>
<keyword evidence="2 13" id="KW-0723">Serine/threonine-protein kinase</keyword>
<evidence type="ECO:0000256" key="6">
    <source>
        <dbReference type="ARBA" id="ARBA00022840"/>
    </source>
</evidence>
<feature type="compositionally biased region" description="Pro residues" evidence="10">
    <location>
        <begin position="285"/>
        <end position="301"/>
    </location>
</feature>
<dbReference type="Gene3D" id="1.10.510.10">
    <property type="entry name" value="Transferase(Phosphotransferase) domain 1"/>
    <property type="match status" value="1"/>
</dbReference>
<dbReference type="PROSITE" id="PS50011">
    <property type="entry name" value="PROTEIN_KINASE_DOM"/>
    <property type="match status" value="1"/>
</dbReference>
<reference evidence="13 14" key="1">
    <citation type="submission" date="2019-03" db="EMBL/GenBank/DDBJ databases">
        <title>Sequencing the genomes of 1000 actinobacteria strains.</title>
        <authorList>
            <person name="Klenk H.-P."/>
        </authorList>
    </citation>
    <scope>NUCLEOTIDE SEQUENCE [LARGE SCALE GENOMIC DNA]</scope>
    <source>
        <strain evidence="13 14">DSM 18936</strain>
    </source>
</reference>
<keyword evidence="6 9" id="KW-0067">ATP-binding</keyword>
<dbReference type="Proteomes" id="UP000294558">
    <property type="component" value="Unassembled WGS sequence"/>
</dbReference>
<evidence type="ECO:0000256" key="1">
    <source>
        <dbReference type="ARBA" id="ARBA00012513"/>
    </source>
</evidence>
<dbReference type="FunFam" id="3.30.200.20:FF:000035">
    <property type="entry name" value="Serine/threonine protein kinase Stk1"/>
    <property type="match status" value="1"/>
</dbReference>
<dbReference type="Gene3D" id="3.30.200.20">
    <property type="entry name" value="Phosphorylase Kinase, domain 1"/>
    <property type="match status" value="1"/>
</dbReference>
<organism evidence="13 14">
    <name type="scientific">Ilumatobacter fluminis</name>
    <dbReference type="NCBI Taxonomy" id="467091"/>
    <lineage>
        <taxon>Bacteria</taxon>
        <taxon>Bacillati</taxon>
        <taxon>Actinomycetota</taxon>
        <taxon>Acidimicrobiia</taxon>
        <taxon>Acidimicrobiales</taxon>
        <taxon>Ilumatobacteraceae</taxon>
        <taxon>Ilumatobacter</taxon>
    </lineage>
</organism>